<feature type="region of interest" description="Disordered" evidence="1">
    <location>
        <begin position="286"/>
        <end position="307"/>
    </location>
</feature>
<feature type="compositionally biased region" description="Low complexity" evidence="1">
    <location>
        <begin position="286"/>
        <end position="301"/>
    </location>
</feature>
<feature type="region of interest" description="Disordered" evidence="1">
    <location>
        <begin position="34"/>
        <end position="62"/>
    </location>
</feature>
<evidence type="ECO:0000313" key="3">
    <source>
        <dbReference type="Proteomes" id="UP000623467"/>
    </source>
</evidence>
<comment type="caution">
    <text evidence="2">The sequence shown here is derived from an EMBL/GenBank/DDBJ whole genome shotgun (WGS) entry which is preliminary data.</text>
</comment>
<evidence type="ECO:0000256" key="1">
    <source>
        <dbReference type="SAM" id="MobiDB-lite"/>
    </source>
</evidence>
<dbReference type="AlphaFoldDB" id="A0A8H6Z901"/>
<name>A0A8H6Z901_9AGAR</name>
<proteinExistence type="predicted"/>
<organism evidence="2 3">
    <name type="scientific">Mycena sanguinolenta</name>
    <dbReference type="NCBI Taxonomy" id="230812"/>
    <lineage>
        <taxon>Eukaryota</taxon>
        <taxon>Fungi</taxon>
        <taxon>Dikarya</taxon>
        <taxon>Basidiomycota</taxon>
        <taxon>Agaricomycotina</taxon>
        <taxon>Agaricomycetes</taxon>
        <taxon>Agaricomycetidae</taxon>
        <taxon>Agaricales</taxon>
        <taxon>Marasmiineae</taxon>
        <taxon>Mycenaceae</taxon>
        <taxon>Mycena</taxon>
    </lineage>
</organism>
<sequence>MVFTGVAQMPTRTVIEDITLSLLDVGTNRYKTTVPLQSQSSSSRGYRTRFSSPLEQRPVSSTLSKRISPVPFAPLTPISTVPLQYPKDNCDLFGPLPKQGPVASTSSKQLSPMPFPPLSQASTTHRDLHYNYDRVPSFFSADGTVLVPPSPTIVTPSREDVISISSDSSDSSLELRYPGDEIKSKAASEPGDSTAPVVLDVLTPVRLVIFVNAIDPPSRLKWGVAHLQYIKAGTSPLLHISPSPYNEQEEKVFATQLKLSCSNTESNYKTLPITSAQTHVPVLAGESETTSGTTYETQEQSQQDRKRTQNGQLLDDFAPHFDELGQLLLEKEADIETNQLWQRLWMPLDLQIRMAMLKCWIQQPPAM</sequence>
<keyword evidence="3" id="KW-1185">Reference proteome</keyword>
<dbReference type="EMBL" id="JACAZH010000004">
    <property type="protein sequence ID" value="KAF7371405.1"/>
    <property type="molecule type" value="Genomic_DNA"/>
</dbReference>
<reference evidence="2" key="1">
    <citation type="submission" date="2020-05" db="EMBL/GenBank/DDBJ databases">
        <title>Mycena genomes resolve the evolution of fungal bioluminescence.</title>
        <authorList>
            <person name="Tsai I.J."/>
        </authorList>
    </citation>
    <scope>NUCLEOTIDE SEQUENCE</scope>
    <source>
        <strain evidence="2">160909Yilan</strain>
    </source>
</reference>
<accession>A0A8H6Z901</accession>
<evidence type="ECO:0000313" key="2">
    <source>
        <dbReference type="EMBL" id="KAF7371405.1"/>
    </source>
</evidence>
<dbReference type="Proteomes" id="UP000623467">
    <property type="component" value="Unassembled WGS sequence"/>
</dbReference>
<gene>
    <name evidence="2" type="ORF">MSAN_00777100</name>
</gene>
<protein>
    <submittedName>
        <fullName evidence="2">Uncharacterized protein</fullName>
    </submittedName>
</protein>